<evidence type="ECO:0000256" key="1">
    <source>
        <dbReference type="ARBA" id="ARBA00022679"/>
    </source>
</evidence>
<sequence length="236" mass="27041">MIIIPARLQSSRFPKKILCDIDGMPMFIKSAINASQVDDVILALDCNETCDIAKKYKIKFVLTDPNIPNGTLRVLEASRILNLNESEKIINLQADEPFLERHVIETLKQSMDYAPFMSTCAKYIDSNLSSNPNIVKIVLDNKNNAIYFSRAQIPFYRDMDFNQRFLAHIGIYAYTKESLEHYAMLGECNIEDIEKLEQLRALYYNLPIRVNIVESNSIGVDTPHDLELLKRNFGIS</sequence>
<evidence type="ECO:0000256" key="3">
    <source>
        <dbReference type="ARBA" id="ARBA00022985"/>
    </source>
</evidence>
<dbReference type="EMBL" id="JRPD02000002">
    <property type="protein sequence ID" value="TLE01332.1"/>
    <property type="molecule type" value="Genomic_DNA"/>
</dbReference>
<dbReference type="EC" id="2.7.7.38" evidence="4"/>
<evidence type="ECO:0000313" key="7">
    <source>
        <dbReference type="Proteomes" id="UP000255139"/>
    </source>
</evidence>
<dbReference type="RefSeq" id="WP_034559101.1">
    <property type="nucleotide sequence ID" value="NZ_FZML01000017.1"/>
</dbReference>
<dbReference type="PANTHER" id="PTHR42866">
    <property type="entry name" value="3-DEOXY-MANNO-OCTULOSONATE CYTIDYLYLTRANSFERASE"/>
    <property type="match status" value="1"/>
</dbReference>
<dbReference type="InterPro" id="IPR004528">
    <property type="entry name" value="KdsB"/>
</dbReference>
<name>A0A099TYE9_9HELI</name>
<dbReference type="EMBL" id="UGJE01000002">
    <property type="protein sequence ID" value="STQ85251.1"/>
    <property type="molecule type" value="Genomic_DNA"/>
</dbReference>
<proteinExistence type="predicted"/>
<dbReference type="GO" id="GO:0009103">
    <property type="term" value="P:lipopolysaccharide biosynthetic process"/>
    <property type="evidence" value="ECO:0007669"/>
    <property type="project" value="UniProtKB-KW"/>
</dbReference>
<keyword evidence="3" id="KW-0448">Lipopolysaccharide biosynthesis</keyword>
<organism evidence="4 7">
    <name type="scientific">Helicobacter muridarum</name>
    <dbReference type="NCBI Taxonomy" id="216"/>
    <lineage>
        <taxon>Bacteria</taxon>
        <taxon>Pseudomonadati</taxon>
        <taxon>Campylobacterota</taxon>
        <taxon>Epsilonproteobacteria</taxon>
        <taxon>Campylobacterales</taxon>
        <taxon>Helicobacteraceae</taxon>
        <taxon>Helicobacter</taxon>
    </lineage>
</organism>
<reference evidence="5 6" key="1">
    <citation type="journal article" date="2014" name="Genome Announc.">
        <title>Draft genome sequences of eight enterohepatic helicobacter species isolated from both laboratory and wild rodents.</title>
        <authorList>
            <person name="Sheh A."/>
            <person name="Shen Z."/>
            <person name="Fox J.G."/>
        </authorList>
    </citation>
    <scope>NUCLEOTIDE SEQUENCE [LARGE SCALE GENOMIC DNA]</scope>
    <source>
        <strain evidence="5 6">ST1</strain>
    </source>
</reference>
<dbReference type="SUPFAM" id="SSF53448">
    <property type="entry name" value="Nucleotide-diphospho-sugar transferases"/>
    <property type="match status" value="1"/>
</dbReference>
<dbReference type="Gene3D" id="3.90.550.10">
    <property type="entry name" value="Spore Coat Polysaccharide Biosynthesis Protein SpsA, Chain A"/>
    <property type="match status" value="1"/>
</dbReference>
<dbReference type="InterPro" id="IPR029044">
    <property type="entry name" value="Nucleotide-diphossugar_trans"/>
</dbReference>
<dbReference type="AlphaFoldDB" id="A0A099TYE9"/>
<keyword evidence="1 4" id="KW-0808">Transferase</keyword>
<reference evidence="4 7" key="2">
    <citation type="submission" date="2018-06" db="EMBL/GenBank/DDBJ databases">
        <authorList>
            <consortium name="Pathogen Informatics"/>
            <person name="Doyle S."/>
        </authorList>
    </citation>
    <scope>NUCLEOTIDE SEQUENCE [LARGE SCALE GENOMIC DNA]</scope>
    <source>
        <strain evidence="4 7">NCTC12714</strain>
    </source>
</reference>
<keyword evidence="7" id="KW-1185">Reference proteome</keyword>
<evidence type="ECO:0000313" key="4">
    <source>
        <dbReference type="EMBL" id="STQ85251.1"/>
    </source>
</evidence>
<dbReference type="NCBIfam" id="TIGR00466">
    <property type="entry name" value="kdsB"/>
    <property type="match status" value="1"/>
</dbReference>
<dbReference type="OrthoDB" id="9815559at2"/>
<dbReference type="Proteomes" id="UP000029922">
    <property type="component" value="Unassembled WGS sequence"/>
</dbReference>
<dbReference type="InterPro" id="IPR003329">
    <property type="entry name" value="Cytidylyl_trans"/>
</dbReference>
<evidence type="ECO:0000256" key="2">
    <source>
        <dbReference type="ARBA" id="ARBA00022695"/>
    </source>
</evidence>
<protein>
    <submittedName>
        <fullName evidence="4">3-deoxy-manno-octulosonate cytidylyltransferase</fullName>
        <ecNumber evidence="4">2.7.7.38</ecNumber>
    </submittedName>
</protein>
<dbReference type="GO" id="GO:0005829">
    <property type="term" value="C:cytosol"/>
    <property type="evidence" value="ECO:0007669"/>
    <property type="project" value="TreeGrafter"/>
</dbReference>
<accession>A0A099TYE9</accession>
<dbReference type="GO" id="GO:0008690">
    <property type="term" value="F:3-deoxy-manno-octulosonate cytidylyltransferase activity"/>
    <property type="evidence" value="ECO:0007669"/>
    <property type="project" value="UniProtKB-EC"/>
</dbReference>
<dbReference type="STRING" id="216.LS73_08565"/>
<dbReference type="NCBIfam" id="NF003952">
    <property type="entry name" value="PRK05450.1-5"/>
    <property type="match status" value="1"/>
</dbReference>
<gene>
    <name evidence="4" type="primary">kpsU</name>
    <name evidence="5" type="synonym">kdsB</name>
    <name evidence="5" type="ORF">LS73_001200</name>
    <name evidence="4" type="ORF">NCTC12714_00026</name>
</gene>
<dbReference type="PANTHER" id="PTHR42866:SF2">
    <property type="entry name" value="3-DEOXY-MANNO-OCTULOSONATE CYTIDYLYLTRANSFERASE, MITOCHONDRIAL"/>
    <property type="match status" value="1"/>
</dbReference>
<dbReference type="Proteomes" id="UP000255139">
    <property type="component" value="Unassembled WGS sequence"/>
</dbReference>
<evidence type="ECO:0000313" key="6">
    <source>
        <dbReference type="Proteomes" id="UP000029922"/>
    </source>
</evidence>
<keyword evidence="2 4" id="KW-0548">Nucleotidyltransferase</keyword>
<dbReference type="Pfam" id="PF02348">
    <property type="entry name" value="CTP_transf_3"/>
    <property type="match status" value="1"/>
</dbReference>
<evidence type="ECO:0000313" key="5">
    <source>
        <dbReference type="EMBL" id="TLE01332.1"/>
    </source>
</evidence>